<dbReference type="CDD" id="cd07719">
    <property type="entry name" value="arylsulfatase_AtsA-like_MBL-fold"/>
    <property type="match status" value="1"/>
</dbReference>
<dbReference type="SUPFAM" id="SSF56281">
    <property type="entry name" value="Metallo-hydrolase/oxidoreductase"/>
    <property type="match status" value="1"/>
</dbReference>
<dbReference type="EMBL" id="VKKY01000002">
    <property type="protein sequence ID" value="KAA3438875.1"/>
    <property type="molecule type" value="Genomic_DNA"/>
</dbReference>
<evidence type="ECO:0000259" key="2">
    <source>
        <dbReference type="SMART" id="SM00849"/>
    </source>
</evidence>
<keyword evidence="4" id="KW-1185">Reference proteome</keyword>
<proteinExistence type="predicted"/>
<dbReference type="InterPro" id="IPR044094">
    <property type="entry name" value="AtsA-like_MBL-fold"/>
</dbReference>
<dbReference type="InterPro" id="IPR001279">
    <property type="entry name" value="Metallo-B-lactamas"/>
</dbReference>
<keyword evidence="1 3" id="KW-0378">Hydrolase</keyword>
<gene>
    <name evidence="3" type="ORF">FOA19_12760</name>
</gene>
<dbReference type="AlphaFoldDB" id="A0A5B6THS8"/>
<evidence type="ECO:0000313" key="3">
    <source>
        <dbReference type="EMBL" id="KAA3438875.1"/>
    </source>
</evidence>
<dbReference type="PANTHER" id="PTHR46018:SF2">
    <property type="entry name" value="ZINC PHOSPHODIESTERASE ELAC PROTEIN 1"/>
    <property type="match status" value="1"/>
</dbReference>
<protein>
    <submittedName>
        <fullName evidence="3">MBL fold metallo-hydrolase</fullName>
    </submittedName>
</protein>
<dbReference type="OrthoDB" id="9794898at2"/>
<feature type="domain" description="Metallo-beta-lactamase" evidence="2">
    <location>
        <begin position="18"/>
        <end position="213"/>
    </location>
</feature>
<evidence type="ECO:0000313" key="4">
    <source>
        <dbReference type="Proteomes" id="UP000324133"/>
    </source>
</evidence>
<sequence>MKVTLLGTGTPLPLLERFGPSILVQAGGASFVFDTGRGCLQRMKQLNFPYDSLTAVFFTHLHSDHLVGLPDLWLTGWLTTRCEAPLRVFGPKGTKNMTDHLQAAYVFDIKMRVQDDHAPKTGGKLETKEIQEGVVFEQNGVKVTGFLVDHYPIVPAFGYKIEYRGHSVVVSGDTRYSDNLIKYAKGTDLLIHEVAVAPDTMSSKDSKYHILAHHITPEQASKVFNAVKPKLAVYSHIVRLYDRTNEELLQRTKNAYTGPLVLGEDLMSFSVNETVAVKAWVKK</sequence>
<name>A0A5B6THS8_9BACT</name>
<comment type="caution">
    <text evidence="3">The sequence shown here is derived from an EMBL/GenBank/DDBJ whole genome shotgun (WGS) entry which is preliminary data.</text>
</comment>
<dbReference type="SMART" id="SM00849">
    <property type="entry name" value="Lactamase_B"/>
    <property type="match status" value="1"/>
</dbReference>
<evidence type="ECO:0000256" key="1">
    <source>
        <dbReference type="ARBA" id="ARBA00022801"/>
    </source>
</evidence>
<accession>A0A5B6THS8</accession>
<reference evidence="3 4" key="1">
    <citation type="submission" date="2019-07" db="EMBL/GenBank/DDBJ databases">
        <title>Rufibacter sp. nov., isolated from lake sediment.</title>
        <authorList>
            <person name="Qu J.-H."/>
        </authorList>
    </citation>
    <scope>NUCLEOTIDE SEQUENCE [LARGE SCALE GENOMIC DNA]</scope>
    <source>
        <strain evidence="3 4">NBS58-1</strain>
    </source>
</reference>
<dbReference type="Gene3D" id="3.60.15.10">
    <property type="entry name" value="Ribonuclease Z/Hydroxyacylglutathione hydrolase-like"/>
    <property type="match status" value="1"/>
</dbReference>
<dbReference type="Pfam" id="PF12706">
    <property type="entry name" value="Lactamase_B_2"/>
    <property type="match status" value="1"/>
</dbReference>
<dbReference type="PANTHER" id="PTHR46018">
    <property type="entry name" value="ZINC PHOSPHODIESTERASE ELAC PROTEIN 1"/>
    <property type="match status" value="1"/>
</dbReference>
<organism evidence="3 4">
    <name type="scientific">Rufibacter hautae</name>
    <dbReference type="NCBI Taxonomy" id="2595005"/>
    <lineage>
        <taxon>Bacteria</taxon>
        <taxon>Pseudomonadati</taxon>
        <taxon>Bacteroidota</taxon>
        <taxon>Cytophagia</taxon>
        <taxon>Cytophagales</taxon>
        <taxon>Hymenobacteraceae</taxon>
        <taxon>Rufibacter</taxon>
    </lineage>
</organism>
<dbReference type="GO" id="GO:0042781">
    <property type="term" value="F:3'-tRNA processing endoribonuclease activity"/>
    <property type="evidence" value="ECO:0007669"/>
    <property type="project" value="TreeGrafter"/>
</dbReference>
<dbReference type="Proteomes" id="UP000324133">
    <property type="component" value="Unassembled WGS sequence"/>
</dbReference>
<dbReference type="InterPro" id="IPR036866">
    <property type="entry name" value="RibonucZ/Hydroxyglut_hydro"/>
</dbReference>